<dbReference type="PANTHER" id="PTHR13138:SF3">
    <property type="entry name" value="CD2 ANTIGEN CYTOPLASMIC TAIL-BINDING PROTEIN 2"/>
    <property type="match status" value="1"/>
</dbReference>
<dbReference type="InterPro" id="IPR041591">
    <property type="entry name" value="OCRE"/>
</dbReference>
<dbReference type="EMBL" id="JAMYWD010000012">
    <property type="protein sequence ID" value="KAJ4953442.1"/>
    <property type="molecule type" value="Genomic_DNA"/>
</dbReference>
<comment type="caution">
    <text evidence="3">The sequence shown here is derived from an EMBL/GenBank/DDBJ whole genome shotgun (WGS) entry which is preliminary data.</text>
</comment>
<dbReference type="InterPro" id="IPR039905">
    <property type="entry name" value="CD2BP2/Lin1"/>
</dbReference>
<feature type="domain" description="OCRE" evidence="2">
    <location>
        <begin position="365"/>
        <end position="413"/>
    </location>
</feature>
<protein>
    <recommendedName>
        <fullName evidence="2">OCRE domain-containing protein</fullName>
    </recommendedName>
</protein>
<organism evidence="3 4">
    <name type="scientific">Protea cynaroides</name>
    <dbReference type="NCBI Taxonomy" id="273540"/>
    <lineage>
        <taxon>Eukaryota</taxon>
        <taxon>Viridiplantae</taxon>
        <taxon>Streptophyta</taxon>
        <taxon>Embryophyta</taxon>
        <taxon>Tracheophyta</taxon>
        <taxon>Spermatophyta</taxon>
        <taxon>Magnoliopsida</taxon>
        <taxon>Proteales</taxon>
        <taxon>Proteaceae</taxon>
        <taxon>Protea</taxon>
    </lineage>
</organism>
<dbReference type="GO" id="GO:0005682">
    <property type="term" value="C:U5 snRNP"/>
    <property type="evidence" value="ECO:0007669"/>
    <property type="project" value="InterPro"/>
</dbReference>
<feature type="compositionally biased region" description="Low complexity" evidence="1">
    <location>
        <begin position="261"/>
        <end position="274"/>
    </location>
</feature>
<dbReference type="OrthoDB" id="331341at2759"/>
<proteinExistence type="predicted"/>
<feature type="compositionally biased region" description="Basic residues" evidence="1">
    <location>
        <begin position="25"/>
        <end position="36"/>
    </location>
</feature>
<accession>A0A9Q0GWW8</accession>
<reference evidence="3" key="1">
    <citation type="journal article" date="2023" name="Plant J.">
        <title>The genome of the king protea, Protea cynaroides.</title>
        <authorList>
            <person name="Chang J."/>
            <person name="Duong T.A."/>
            <person name="Schoeman C."/>
            <person name="Ma X."/>
            <person name="Roodt D."/>
            <person name="Barker N."/>
            <person name="Li Z."/>
            <person name="Van de Peer Y."/>
            <person name="Mizrachi E."/>
        </authorList>
    </citation>
    <scope>NUCLEOTIDE SEQUENCE</scope>
    <source>
        <tissue evidence="3">Young leaves</tissue>
    </source>
</reference>
<sequence length="421" mass="46535">MEETASRAHLKRPLSDDDEPDKPSMPKRVRFPKGKKVKAVDGVASVNKVEEVPSVGQDPRLAAKERSKRRSQITTELLSEEVSGGFTDLSAAEVHYEDNENFVDDGIQIEPFNLNHEREEGYFDADGNFVEYVHEKETKDAWLDSVEVDTKFAYKFSEITNNEEDTNDLSTEDIGKIKRRIADLLESEETVLQALRRLKGTCNDRKGRMSGDIKLMFDQLTDDAMNLLGNGDYNVYHEKKEVFEREAEGYERLARAREGTSISSGNGISDSITGKDMFSDGLDSEGAISQLPEMASGATNLNLSTAQVSSSNAADSFDMFEEDEENGSSNLSADVNGLGSGSAPEPLSQPASGSLNQDPESGGLQSDYMYDESSGYYYSSSLGYYYDPTSGLYCCATSGIWYSFDEQTGTYNEIQNETISI</sequence>
<evidence type="ECO:0000259" key="2">
    <source>
        <dbReference type="Pfam" id="PF17780"/>
    </source>
</evidence>
<evidence type="ECO:0000256" key="1">
    <source>
        <dbReference type="SAM" id="MobiDB-lite"/>
    </source>
</evidence>
<feature type="region of interest" description="Disordered" evidence="1">
    <location>
        <begin position="1"/>
        <end position="36"/>
    </location>
</feature>
<dbReference type="AlphaFoldDB" id="A0A9Q0GWW8"/>
<feature type="compositionally biased region" description="Polar residues" evidence="1">
    <location>
        <begin position="349"/>
        <end position="359"/>
    </location>
</feature>
<feature type="region of interest" description="Disordered" evidence="1">
    <location>
        <begin position="261"/>
        <end position="284"/>
    </location>
</feature>
<feature type="region of interest" description="Disordered" evidence="1">
    <location>
        <begin position="49"/>
        <end position="72"/>
    </location>
</feature>
<evidence type="ECO:0000313" key="3">
    <source>
        <dbReference type="EMBL" id="KAJ4953442.1"/>
    </source>
</evidence>
<evidence type="ECO:0000313" key="4">
    <source>
        <dbReference type="Proteomes" id="UP001141806"/>
    </source>
</evidence>
<dbReference type="Proteomes" id="UP001141806">
    <property type="component" value="Unassembled WGS sequence"/>
</dbReference>
<feature type="region of interest" description="Disordered" evidence="1">
    <location>
        <begin position="321"/>
        <end position="367"/>
    </location>
</feature>
<gene>
    <name evidence="3" type="ORF">NE237_030274</name>
</gene>
<name>A0A9Q0GWW8_9MAGN</name>
<dbReference type="Pfam" id="PF17780">
    <property type="entry name" value="OCRE"/>
    <property type="match status" value="1"/>
</dbReference>
<dbReference type="PANTHER" id="PTHR13138">
    <property type="entry name" value="PROTEIN LIN1"/>
    <property type="match status" value="1"/>
</dbReference>
<keyword evidence="4" id="KW-1185">Reference proteome</keyword>